<accession>A0A1Y2BDQ3</accession>
<keyword evidence="4" id="KW-1185">Reference proteome</keyword>
<dbReference type="InterPro" id="IPR006553">
    <property type="entry name" value="Leu-rich_rpt_Cys-con_subtyp"/>
</dbReference>
<dbReference type="OrthoDB" id="421226at2759"/>
<name>A0A1Y2BDQ3_9TREE</name>
<gene>
    <name evidence="3" type="ORF">BCR39DRAFT_522058</name>
</gene>
<dbReference type="PANTHER" id="PTHR13318">
    <property type="entry name" value="PARTNER OF PAIRED, ISOFORM B-RELATED"/>
    <property type="match status" value="1"/>
</dbReference>
<dbReference type="STRING" id="71784.A0A1Y2BDQ3"/>
<dbReference type="InterPro" id="IPR032675">
    <property type="entry name" value="LRR_dom_sf"/>
</dbReference>
<feature type="domain" description="DNA repair protein rhp7 treble clef" evidence="2">
    <location>
        <begin position="150"/>
        <end position="189"/>
    </location>
</feature>
<feature type="region of interest" description="Disordered" evidence="1">
    <location>
        <begin position="1"/>
        <end position="20"/>
    </location>
</feature>
<evidence type="ECO:0000313" key="4">
    <source>
        <dbReference type="Proteomes" id="UP000193986"/>
    </source>
</evidence>
<dbReference type="Pfam" id="PF23550">
    <property type="entry name" value="zf_Tbcl_Rhp7"/>
    <property type="match status" value="1"/>
</dbReference>
<feature type="compositionally biased region" description="Polar residues" evidence="1">
    <location>
        <begin position="125"/>
        <end position="135"/>
    </location>
</feature>
<dbReference type="SUPFAM" id="SSF52047">
    <property type="entry name" value="RNI-like"/>
    <property type="match status" value="1"/>
</dbReference>
<proteinExistence type="predicted"/>
<feature type="region of interest" description="Disordered" evidence="1">
    <location>
        <begin position="31"/>
        <end position="142"/>
    </location>
</feature>
<dbReference type="SMART" id="SM00367">
    <property type="entry name" value="LRR_CC"/>
    <property type="match status" value="7"/>
</dbReference>
<dbReference type="GO" id="GO:0031146">
    <property type="term" value="P:SCF-dependent proteasomal ubiquitin-dependent protein catabolic process"/>
    <property type="evidence" value="ECO:0007669"/>
    <property type="project" value="TreeGrafter"/>
</dbReference>
<dbReference type="FunCoup" id="A0A1Y2BDQ3">
    <property type="interactions" value="178"/>
</dbReference>
<sequence>MSRRRGGTGANGSVRGPSSALTSFLAGLGVEPTGRLTTWGNSADIDGSQQLAPDGPIIGGDVALDPAGAVTARTVEAGPSQVGENTPEVSDDGSTKRKPNEDGGSLPKRRAVSVDSDDLDAEPSSGPSKSATLPNRKSKVDVVPGPLQPVGNFMDCGECSKRFTVTPYTKEHPTEKSTWLCLECCYALGIDPFAKAKKAPKRTAQKKEDRGKVVHYEQRKGVTPLGDLCIQMIGKYIEDVEALGHIGSVNMDKVCKIISKSRRLTPETASLIYSVDRTELAMYDCTRLVSDSYLALAKLCPNLERLHLHLCGQLSTEAVAAWGKGLAHLRSLELFAPFLVRKEGWIDFFEGRGEMLESLSITQSPRIDEETITKLIEYCPNVRTLRLSEIGQLDNTWLVHLAKLNLTSLDLSAPGHTLIDMNVELLLQACTSITSLDLSDNPELSDAILPAIAGLRLHELHLRNLVELTDDGVADFFRSSVSPGLKVIDLEKGHDLRGPALRALLEHSGHSLERLSIMGWREVDSDTLSQLGQCKRLRELNLGWCRQVTDFTMKDILEGCEELQSVRVWGCNQLTDAVPRRKGVKVIGIETHSI</sequence>
<organism evidence="3 4">
    <name type="scientific">Naematelia encephala</name>
    <dbReference type="NCBI Taxonomy" id="71784"/>
    <lineage>
        <taxon>Eukaryota</taxon>
        <taxon>Fungi</taxon>
        <taxon>Dikarya</taxon>
        <taxon>Basidiomycota</taxon>
        <taxon>Agaricomycotina</taxon>
        <taxon>Tremellomycetes</taxon>
        <taxon>Tremellales</taxon>
        <taxon>Naemateliaceae</taxon>
        <taxon>Naematelia</taxon>
    </lineage>
</organism>
<dbReference type="EMBL" id="MCFC01000008">
    <property type="protein sequence ID" value="ORY32846.1"/>
    <property type="molecule type" value="Genomic_DNA"/>
</dbReference>
<comment type="caution">
    <text evidence="3">The sequence shown here is derived from an EMBL/GenBank/DDBJ whole genome shotgun (WGS) entry which is preliminary data.</text>
</comment>
<protein>
    <recommendedName>
        <fullName evidence="2">DNA repair protein rhp7 treble clef domain-containing protein</fullName>
    </recommendedName>
</protein>
<dbReference type="InterPro" id="IPR056451">
    <property type="entry name" value="Znf_Tbcl_Rhp7"/>
</dbReference>
<dbReference type="Gene3D" id="3.80.10.10">
    <property type="entry name" value="Ribonuclease Inhibitor"/>
    <property type="match status" value="3"/>
</dbReference>
<feature type="compositionally biased region" description="Polar residues" evidence="1">
    <location>
        <begin position="35"/>
        <end position="51"/>
    </location>
</feature>
<dbReference type="AlphaFoldDB" id="A0A1Y2BDQ3"/>
<evidence type="ECO:0000259" key="2">
    <source>
        <dbReference type="Pfam" id="PF23550"/>
    </source>
</evidence>
<dbReference type="Proteomes" id="UP000193986">
    <property type="component" value="Unassembled WGS sequence"/>
</dbReference>
<reference evidence="3 4" key="1">
    <citation type="submission" date="2016-07" db="EMBL/GenBank/DDBJ databases">
        <title>Pervasive Adenine N6-methylation of Active Genes in Fungi.</title>
        <authorList>
            <consortium name="DOE Joint Genome Institute"/>
            <person name="Mondo S.J."/>
            <person name="Dannebaum R.O."/>
            <person name="Kuo R.C."/>
            <person name="Labutti K."/>
            <person name="Haridas S."/>
            <person name="Kuo A."/>
            <person name="Salamov A."/>
            <person name="Ahrendt S.R."/>
            <person name="Lipzen A."/>
            <person name="Sullivan W."/>
            <person name="Andreopoulos W.B."/>
            <person name="Clum A."/>
            <person name="Lindquist E."/>
            <person name="Daum C."/>
            <person name="Ramamoorthy G.K."/>
            <person name="Gryganskyi A."/>
            <person name="Culley D."/>
            <person name="Magnuson J.K."/>
            <person name="James T.Y."/>
            <person name="O'Malley M.A."/>
            <person name="Stajich J.E."/>
            <person name="Spatafora J.W."/>
            <person name="Visel A."/>
            <person name="Grigoriev I.V."/>
        </authorList>
    </citation>
    <scope>NUCLEOTIDE SEQUENCE [LARGE SCALE GENOMIC DNA]</scope>
    <source>
        <strain evidence="3 4">68-887.2</strain>
    </source>
</reference>
<evidence type="ECO:0000256" key="1">
    <source>
        <dbReference type="SAM" id="MobiDB-lite"/>
    </source>
</evidence>
<dbReference type="GO" id="GO:0019005">
    <property type="term" value="C:SCF ubiquitin ligase complex"/>
    <property type="evidence" value="ECO:0007669"/>
    <property type="project" value="TreeGrafter"/>
</dbReference>
<evidence type="ECO:0000313" key="3">
    <source>
        <dbReference type="EMBL" id="ORY32846.1"/>
    </source>
</evidence>
<dbReference type="InParanoid" id="A0A1Y2BDQ3"/>